<evidence type="ECO:0000259" key="2">
    <source>
        <dbReference type="Pfam" id="PF20149"/>
    </source>
</evidence>
<feature type="compositionally biased region" description="Acidic residues" evidence="1">
    <location>
        <begin position="141"/>
        <end position="154"/>
    </location>
</feature>
<dbReference type="Pfam" id="PF20149">
    <property type="entry name" value="DUF6532"/>
    <property type="match status" value="1"/>
</dbReference>
<proteinExistence type="predicted"/>
<sequence>MFVAQSRQRKPGCRFKHANSDSEAEDSGKETPEEFNEHWQAGLESEEDKGSGDEEACPQWTENMLYELERESSPDLPDLRDVITQTKAKATTATDLFNVVVVVEVVVSNADRSGKKHCRKSNSGQSHRAKKHQYEEPVFAESEEEDEDNQEQDGDSNSSYSNEDTNDGNRKCRHVSGSSSSSDKPPGGYTTAAGDFIAWPGWTNLHLNRCGIANLTKQDRRVCKAVENSICKVDHDLAFTCPYPEKDGNKYALMRAALIHGARAVSGVLARCVATEPYCCGCLVYHLANRVSHFRMHAFKTAVALVPAAYGLVRANGTQISAADAKLRIKDLFVNCTYTFTLRDSPKIRENAIHYTEELTLSLEGNHELEIPLPMLAMGATTVTAALNCWASGCYVSSLFHVNSSLTIYKDHMVCLNTIKEKAVQADVQVTQGGATEDARVVDYANMPE</sequence>
<dbReference type="OrthoDB" id="3225557at2759"/>
<evidence type="ECO:0000313" key="3">
    <source>
        <dbReference type="EMBL" id="TCD67640.1"/>
    </source>
</evidence>
<protein>
    <recommendedName>
        <fullName evidence="2">DUF6532 domain-containing protein</fullName>
    </recommendedName>
</protein>
<reference evidence="3 4" key="1">
    <citation type="submission" date="2018-11" db="EMBL/GenBank/DDBJ databases">
        <title>Genome assembly of Steccherinum ochraceum LE-BIN_3174, the white-rot fungus of the Steccherinaceae family (The Residual Polyporoid clade, Polyporales, Basidiomycota).</title>
        <authorList>
            <person name="Fedorova T.V."/>
            <person name="Glazunova O.A."/>
            <person name="Landesman E.O."/>
            <person name="Moiseenko K.V."/>
            <person name="Psurtseva N.V."/>
            <person name="Savinova O.S."/>
            <person name="Shakhova N.V."/>
            <person name="Tyazhelova T.V."/>
            <person name="Vasina D.V."/>
        </authorList>
    </citation>
    <scope>NUCLEOTIDE SEQUENCE [LARGE SCALE GENOMIC DNA]</scope>
    <source>
        <strain evidence="3 4">LE-BIN_3174</strain>
    </source>
</reference>
<keyword evidence="4" id="KW-1185">Reference proteome</keyword>
<dbReference type="STRING" id="92696.A0A4R0RGT1"/>
<feature type="compositionally biased region" description="Basic and acidic residues" evidence="1">
    <location>
        <begin position="26"/>
        <end position="37"/>
    </location>
</feature>
<feature type="domain" description="DUF6532" evidence="2">
    <location>
        <begin position="233"/>
        <end position="419"/>
    </location>
</feature>
<accession>A0A4R0RGT1</accession>
<dbReference type="Proteomes" id="UP000292702">
    <property type="component" value="Unassembled WGS sequence"/>
</dbReference>
<gene>
    <name evidence="3" type="ORF">EIP91_012150</name>
</gene>
<dbReference type="AlphaFoldDB" id="A0A4R0RGT1"/>
<organism evidence="3 4">
    <name type="scientific">Steccherinum ochraceum</name>
    <dbReference type="NCBI Taxonomy" id="92696"/>
    <lineage>
        <taxon>Eukaryota</taxon>
        <taxon>Fungi</taxon>
        <taxon>Dikarya</taxon>
        <taxon>Basidiomycota</taxon>
        <taxon>Agaricomycotina</taxon>
        <taxon>Agaricomycetes</taxon>
        <taxon>Polyporales</taxon>
        <taxon>Steccherinaceae</taxon>
        <taxon>Steccherinum</taxon>
    </lineage>
</organism>
<feature type="compositionally biased region" description="Basic residues" evidence="1">
    <location>
        <begin position="7"/>
        <end position="17"/>
    </location>
</feature>
<name>A0A4R0RGT1_9APHY</name>
<feature type="region of interest" description="Disordered" evidence="1">
    <location>
        <begin position="1"/>
        <end position="59"/>
    </location>
</feature>
<evidence type="ECO:0000256" key="1">
    <source>
        <dbReference type="SAM" id="MobiDB-lite"/>
    </source>
</evidence>
<dbReference type="InterPro" id="IPR045341">
    <property type="entry name" value="DUF6532"/>
</dbReference>
<feature type="region of interest" description="Disordered" evidence="1">
    <location>
        <begin position="111"/>
        <end position="187"/>
    </location>
</feature>
<evidence type="ECO:0000313" key="4">
    <source>
        <dbReference type="Proteomes" id="UP000292702"/>
    </source>
</evidence>
<comment type="caution">
    <text evidence="3">The sequence shown here is derived from an EMBL/GenBank/DDBJ whole genome shotgun (WGS) entry which is preliminary data.</text>
</comment>
<dbReference type="EMBL" id="RWJN01000090">
    <property type="protein sequence ID" value="TCD67640.1"/>
    <property type="molecule type" value="Genomic_DNA"/>
</dbReference>